<keyword evidence="2" id="KW-1185">Reference proteome</keyword>
<accession>A0A940P6G7</accession>
<name>A0A940P6G7_9ENTE</name>
<protein>
    <submittedName>
        <fullName evidence="1">TIGR04197 family type VII secretion effector</fullName>
    </submittedName>
</protein>
<organism evidence="1 2">
    <name type="scientific">Vagococcus allomyrinae</name>
    <dbReference type="NCBI Taxonomy" id="2794353"/>
    <lineage>
        <taxon>Bacteria</taxon>
        <taxon>Bacillati</taxon>
        <taxon>Bacillota</taxon>
        <taxon>Bacilli</taxon>
        <taxon>Lactobacillales</taxon>
        <taxon>Enterococcaceae</taxon>
        <taxon>Vagococcus</taxon>
    </lineage>
</organism>
<sequence length="95" mass="9906">MKISSDLGTAQQKATAIAHALEVISGIGTPEIDTQTTVQGNSHAQEAIQVAIDAGTHISETVQLAINNLQSVAKNFEAVDQTIKESIIDPLGGIK</sequence>
<dbReference type="NCBIfam" id="TIGR04197">
    <property type="entry name" value="T7SS_SACOL2603"/>
    <property type="match status" value="1"/>
</dbReference>
<gene>
    <name evidence="1" type="ORF">I6N95_15960</name>
</gene>
<dbReference type="RefSeq" id="WP_209529764.1">
    <property type="nucleotide sequence ID" value="NZ_JAEEGA010000010.1"/>
</dbReference>
<evidence type="ECO:0000313" key="1">
    <source>
        <dbReference type="EMBL" id="MBP1042514.1"/>
    </source>
</evidence>
<reference evidence="1" key="1">
    <citation type="submission" date="2020-12" db="EMBL/GenBank/DDBJ databases">
        <title>Vagococcus allomyrinae sp. nov. and Enterococcus lavae sp. nov., isolated from the larvae of Allomyrina dichotoma.</title>
        <authorList>
            <person name="Lee S.D."/>
        </authorList>
    </citation>
    <scope>NUCLEOTIDE SEQUENCE</scope>
    <source>
        <strain evidence="1">BWB3-3</strain>
    </source>
</reference>
<comment type="caution">
    <text evidence="1">The sequence shown here is derived from an EMBL/GenBank/DDBJ whole genome shotgun (WGS) entry which is preliminary data.</text>
</comment>
<dbReference type="AlphaFoldDB" id="A0A940P6G7"/>
<proteinExistence type="predicted"/>
<dbReference type="InterPro" id="IPR021477">
    <property type="entry name" value="TVIIS_effector_SACOL2603_fam"/>
</dbReference>
<dbReference type="EMBL" id="JAEEGA010000010">
    <property type="protein sequence ID" value="MBP1042514.1"/>
    <property type="molecule type" value="Genomic_DNA"/>
</dbReference>
<dbReference type="Proteomes" id="UP000674938">
    <property type="component" value="Unassembled WGS sequence"/>
</dbReference>
<evidence type="ECO:0000313" key="2">
    <source>
        <dbReference type="Proteomes" id="UP000674938"/>
    </source>
</evidence>